<evidence type="ECO:0000313" key="6">
    <source>
        <dbReference type="Proteomes" id="UP000643405"/>
    </source>
</evidence>
<dbReference type="CDD" id="cd07377">
    <property type="entry name" value="WHTH_GntR"/>
    <property type="match status" value="1"/>
</dbReference>
<accession>A0A8J6PTY1</accession>
<dbReference type="Pfam" id="PF07729">
    <property type="entry name" value="FCD"/>
    <property type="match status" value="1"/>
</dbReference>
<gene>
    <name evidence="5" type="ORF">ICI42_12515</name>
</gene>
<evidence type="ECO:0000256" key="3">
    <source>
        <dbReference type="ARBA" id="ARBA00023163"/>
    </source>
</evidence>
<dbReference type="PRINTS" id="PR00035">
    <property type="entry name" value="HTHGNTR"/>
</dbReference>
<dbReference type="InterPro" id="IPR000524">
    <property type="entry name" value="Tscrpt_reg_HTH_GntR"/>
</dbReference>
<dbReference type="Gene3D" id="1.10.10.10">
    <property type="entry name" value="Winged helix-like DNA-binding domain superfamily/Winged helix DNA-binding domain"/>
    <property type="match status" value="1"/>
</dbReference>
<dbReference type="InterPro" id="IPR011711">
    <property type="entry name" value="GntR_C"/>
</dbReference>
<keyword evidence="6" id="KW-1185">Reference proteome</keyword>
<dbReference type="SUPFAM" id="SSF46785">
    <property type="entry name" value="Winged helix' DNA-binding domain"/>
    <property type="match status" value="1"/>
</dbReference>
<dbReference type="Gene3D" id="1.20.120.530">
    <property type="entry name" value="GntR ligand-binding domain-like"/>
    <property type="match status" value="1"/>
</dbReference>
<dbReference type="InterPro" id="IPR036388">
    <property type="entry name" value="WH-like_DNA-bd_sf"/>
</dbReference>
<dbReference type="SMART" id="SM00895">
    <property type="entry name" value="FCD"/>
    <property type="match status" value="1"/>
</dbReference>
<dbReference type="PROSITE" id="PS50949">
    <property type="entry name" value="HTH_GNTR"/>
    <property type="match status" value="1"/>
</dbReference>
<dbReference type="SUPFAM" id="SSF48008">
    <property type="entry name" value="GntR ligand-binding domain-like"/>
    <property type="match status" value="1"/>
</dbReference>
<reference evidence="5" key="1">
    <citation type="submission" date="2020-09" db="EMBL/GenBank/DDBJ databases">
        <title>Genome seq and assembly of Tianweitania sp.</title>
        <authorList>
            <person name="Chhetri G."/>
        </authorList>
    </citation>
    <scope>NUCLEOTIDE SEQUENCE</scope>
    <source>
        <strain evidence="5">Rool2</strain>
    </source>
</reference>
<dbReference type="AlphaFoldDB" id="A0A8J6PTY1"/>
<dbReference type="PANTHER" id="PTHR43537">
    <property type="entry name" value="TRANSCRIPTIONAL REGULATOR, GNTR FAMILY"/>
    <property type="match status" value="1"/>
</dbReference>
<feature type="domain" description="HTH gntR-type" evidence="4">
    <location>
        <begin position="4"/>
        <end position="72"/>
    </location>
</feature>
<keyword evidence="3" id="KW-0804">Transcription</keyword>
<name>A0A8J6PTY1_9HYPH</name>
<comment type="caution">
    <text evidence="5">The sequence shown here is derived from an EMBL/GenBank/DDBJ whole genome shotgun (WGS) entry which is preliminary data.</text>
</comment>
<dbReference type="InterPro" id="IPR008920">
    <property type="entry name" value="TF_FadR/GntR_C"/>
</dbReference>
<dbReference type="PANTHER" id="PTHR43537:SF51">
    <property type="entry name" value="HTH-TYPE TRANSCRIPTIONAL REGULATOR LGOR-RELATED"/>
    <property type="match status" value="1"/>
</dbReference>
<sequence>MSVRDEGRAAFTQLQAFLAQLEPNDHGRLPAERELCEILGVSRGALRKALAIAESEGRIWRHVGKGTFLGSKPVHDLSEVSAVANYASPAEVLRARAMLEPSLCREAAINASAADLVELRLSAKRGREADTWRRYENWDNRFHRAIANATQNKVLIMIFDSLNNVRRTVAWGRRRDGGAAPAPNHHSFIEHDEIIRAIADRDGDAAEAAMRKHIDSVTRKMMEGNREAN</sequence>
<dbReference type="SMART" id="SM00345">
    <property type="entry name" value="HTH_GNTR"/>
    <property type="match status" value="1"/>
</dbReference>
<proteinExistence type="predicted"/>
<evidence type="ECO:0000256" key="2">
    <source>
        <dbReference type="ARBA" id="ARBA00023125"/>
    </source>
</evidence>
<dbReference type="Proteomes" id="UP000643405">
    <property type="component" value="Unassembled WGS sequence"/>
</dbReference>
<evidence type="ECO:0000313" key="5">
    <source>
        <dbReference type="EMBL" id="MBD0415484.1"/>
    </source>
</evidence>
<dbReference type="GO" id="GO:0003700">
    <property type="term" value="F:DNA-binding transcription factor activity"/>
    <property type="evidence" value="ECO:0007669"/>
    <property type="project" value="InterPro"/>
</dbReference>
<protein>
    <submittedName>
        <fullName evidence="5">FadR family transcriptional regulator</fullName>
    </submittedName>
</protein>
<evidence type="ECO:0000259" key="4">
    <source>
        <dbReference type="PROSITE" id="PS50949"/>
    </source>
</evidence>
<dbReference type="EMBL" id="JACVVX010000003">
    <property type="protein sequence ID" value="MBD0415484.1"/>
    <property type="molecule type" value="Genomic_DNA"/>
</dbReference>
<keyword evidence="2" id="KW-0238">DNA-binding</keyword>
<evidence type="ECO:0000256" key="1">
    <source>
        <dbReference type="ARBA" id="ARBA00023015"/>
    </source>
</evidence>
<keyword evidence="1" id="KW-0805">Transcription regulation</keyword>
<dbReference type="GO" id="GO:0003677">
    <property type="term" value="F:DNA binding"/>
    <property type="evidence" value="ECO:0007669"/>
    <property type="project" value="UniProtKB-KW"/>
</dbReference>
<dbReference type="Pfam" id="PF00392">
    <property type="entry name" value="GntR"/>
    <property type="match status" value="1"/>
</dbReference>
<organism evidence="5 6">
    <name type="scientific">Oryzicola mucosus</name>
    <dbReference type="NCBI Taxonomy" id="2767425"/>
    <lineage>
        <taxon>Bacteria</taxon>
        <taxon>Pseudomonadati</taxon>
        <taxon>Pseudomonadota</taxon>
        <taxon>Alphaproteobacteria</taxon>
        <taxon>Hyphomicrobiales</taxon>
        <taxon>Phyllobacteriaceae</taxon>
        <taxon>Oryzicola</taxon>
    </lineage>
</organism>
<dbReference type="InterPro" id="IPR036390">
    <property type="entry name" value="WH_DNA-bd_sf"/>
</dbReference>